<dbReference type="EMBL" id="CP096658">
    <property type="protein sequence ID" value="UPV98928.1"/>
    <property type="molecule type" value="Genomic_DNA"/>
</dbReference>
<feature type="transmembrane region" description="Helical" evidence="1">
    <location>
        <begin position="48"/>
        <end position="71"/>
    </location>
</feature>
<gene>
    <name evidence="2" type="ORF">M0R88_10335</name>
</gene>
<organism evidence="2 3">
    <name type="scientific">Halorussus gelatinilyticus</name>
    <dbReference type="NCBI Taxonomy" id="2937524"/>
    <lineage>
        <taxon>Archaea</taxon>
        <taxon>Methanobacteriati</taxon>
        <taxon>Methanobacteriota</taxon>
        <taxon>Stenosarchaea group</taxon>
        <taxon>Halobacteria</taxon>
        <taxon>Halobacteriales</taxon>
        <taxon>Haladaptataceae</taxon>
        <taxon>Halorussus</taxon>
    </lineage>
</organism>
<evidence type="ECO:0000313" key="3">
    <source>
        <dbReference type="Proteomes" id="UP000830434"/>
    </source>
</evidence>
<dbReference type="KEGG" id="haxz:M0R88_10335"/>
<keyword evidence="1" id="KW-0472">Membrane</keyword>
<dbReference type="AlphaFoldDB" id="A0A8U0IFU6"/>
<proteinExistence type="predicted"/>
<name>A0A8U0IFU6_9EURY</name>
<evidence type="ECO:0000313" key="2">
    <source>
        <dbReference type="EMBL" id="UPV98928.1"/>
    </source>
</evidence>
<keyword evidence="1" id="KW-0812">Transmembrane</keyword>
<sequence>MPESPRRFSKPVAAYALGSVAGLALVSNTASAQQVVGSDLCGTPLADTINFAAPLFVGLLMIASAILAYILHNAAAFPKDPQSVESVKNWRNRATFSAVTTPLFAVVIQLLIQSTGVGLAECVNIIPFF</sequence>
<protein>
    <submittedName>
        <fullName evidence="2">Uncharacterized protein</fullName>
    </submittedName>
</protein>
<dbReference type="RefSeq" id="WP_248653432.1">
    <property type="nucleotide sequence ID" value="NZ_CP096658.1"/>
</dbReference>
<feature type="transmembrane region" description="Helical" evidence="1">
    <location>
        <begin position="92"/>
        <end position="112"/>
    </location>
</feature>
<keyword evidence="3" id="KW-1185">Reference proteome</keyword>
<dbReference type="GeneID" id="72190256"/>
<accession>A0A8U0IFU6</accession>
<dbReference type="Proteomes" id="UP000830434">
    <property type="component" value="Chromosome"/>
</dbReference>
<reference evidence="2" key="1">
    <citation type="submission" date="2022-04" db="EMBL/GenBank/DDBJ databases">
        <title>Diverse halophilic archaea isolated from saline environments.</title>
        <authorList>
            <person name="Cui H.-L."/>
        </authorList>
    </citation>
    <scope>NUCLEOTIDE SEQUENCE</scope>
    <source>
        <strain evidence="2">XZYJT40</strain>
    </source>
</reference>
<evidence type="ECO:0000256" key="1">
    <source>
        <dbReference type="SAM" id="Phobius"/>
    </source>
</evidence>
<keyword evidence="1" id="KW-1133">Transmembrane helix</keyword>